<proteinExistence type="inferred from homology"/>
<reference evidence="8 9" key="1">
    <citation type="submission" date="2020-07" db="EMBL/GenBank/DDBJ databases">
        <authorList>
            <person name="Feng X."/>
        </authorList>
    </citation>
    <scope>NUCLEOTIDE SEQUENCE [LARGE SCALE GENOMIC DNA]</scope>
    <source>
        <strain evidence="8 9">JCM23202</strain>
    </source>
</reference>
<keyword evidence="6" id="KW-1003">Cell membrane</keyword>
<feature type="transmembrane region" description="Helical" evidence="5">
    <location>
        <begin position="27"/>
        <end position="51"/>
    </location>
</feature>
<dbReference type="InterPro" id="IPR000515">
    <property type="entry name" value="MetI-like"/>
</dbReference>
<dbReference type="EMBL" id="JACHVC010000005">
    <property type="protein sequence ID" value="MBC2604975.1"/>
    <property type="molecule type" value="Genomic_DNA"/>
</dbReference>
<evidence type="ECO:0000256" key="2">
    <source>
        <dbReference type="ARBA" id="ARBA00022692"/>
    </source>
</evidence>
<evidence type="ECO:0000256" key="6">
    <source>
        <dbReference type="RuleBase" id="RU363054"/>
    </source>
</evidence>
<accession>A0A7X1B3H5</accession>
<feature type="transmembrane region" description="Helical" evidence="5">
    <location>
        <begin position="336"/>
        <end position="355"/>
    </location>
</feature>
<dbReference type="GO" id="GO:0005886">
    <property type="term" value="C:plasma membrane"/>
    <property type="evidence" value="ECO:0007669"/>
    <property type="project" value="UniProtKB-SubCell"/>
</dbReference>
<keyword evidence="4 5" id="KW-0472">Membrane</keyword>
<comment type="function">
    <text evidence="6">Part of the binding-protein-dependent transport system for phosphate; probably responsible for the translocation of the substrate across the membrane.</text>
</comment>
<dbReference type="PANTHER" id="PTHR42727:SF1">
    <property type="entry name" value="PHOSPHATE TRANSPORT SYSTEM PERMEASE"/>
    <property type="match status" value="1"/>
</dbReference>
<dbReference type="CDD" id="cd06261">
    <property type="entry name" value="TM_PBP2"/>
    <property type="match status" value="1"/>
</dbReference>
<dbReference type="InterPro" id="IPR011864">
    <property type="entry name" value="Phosphate_PstC"/>
</dbReference>
<sequence>MDNKEETNRYDLHSRSRRILGLDKDQALKGLFGGNALVSIIVLALITFFLFKEGIGFFGQYRQDIALYRSSGLEYVEIMKEESDAFMQLNRYLNSIRSEHTQILRDQGLSFQESKKVLSSYEDFVYDFEDLGYPISEYALEMSEVAIGARDMYEESENLREHRQNLLDLGRDEEAAEVEVLDVDLSMFVNMLKEGEPDFLALNDTMESGITNLISNLPEIGIESLDAKMERFAELCEMFIAQLDEFETRLAEWDADKTVGMSAAVTSFIFGKEWVTNSSFQDWYGILPLFTGSLLVASIAMLIAIPLGVGAAIYINQFAKPAEQNFIKPYIEFISAIPSVVIGFFGIAVFGQFVRSVSGWSILSGFDFFPISERLTAFTAGCLLALMAIPTIFTLAEDAINNVPKSFKEASLAMGATRLQTTLRIIVPTSLSGIISAILLGFGRVIGETMVVLLCAGNRIEIPNFANGIGTFFEPVHTMTGIIAQELGEVVNGSIHYRALFMVGMVLFLLSLLINYLAQKIVLKYQISRG</sequence>
<organism evidence="8 9">
    <name type="scientific">Pelagicoccus albus</name>
    <dbReference type="NCBI Taxonomy" id="415222"/>
    <lineage>
        <taxon>Bacteria</taxon>
        <taxon>Pseudomonadati</taxon>
        <taxon>Verrucomicrobiota</taxon>
        <taxon>Opitutia</taxon>
        <taxon>Puniceicoccales</taxon>
        <taxon>Pelagicoccaceae</taxon>
        <taxon>Pelagicoccus</taxon>
    </lineage>
</organism>
<dbReference type="RefSeq" id="WP_185658864.1">
    <property type="nucleotide sequence ID" value="NZ_CAWPOO010000005.1"/>
</dbReference>
<dbReference type="AlphaFoldDB" id="A0A7X1B3H5"/>
<evidence type="ECO:0000313" key="9">
    <source>
        <dbReference type="Proteomes" id="UP000526501"/>
    </source>
</evidence>
<dbReference type="Proteomes" id="UP000526501">
    <property type="component" value="Unassembled WGS sequence"/>
</dbReference>
<dbReference type="NCBIfam" id="TIGR02138">
    <property type="entry name" value="phosphate_pstC"/>
    <property type="match status" value="1"/>
</dbReference>
<evidence type="ECO:0000256" key="3">
    <source>
        <dbReference type="ARBA" id="ARBA00022989"/>
    </source>
</evidence>
<evidence type="ECO:0000313" key="8">
    <source>
        <dbReference type="EMBL" id="MBC2604975.1"/>
    </source>
</evidence>
<evidence type="ECO:0000256" key="5">
    <source>
        <dbReference type="RuleBase" id="RU363032"/>
    </source>
</evidence>
<dbReference type="GO" id="GO:0006817">
    <property type="term" value="P:phosphate ion transport"/>
    <property type="evidence" value="ECO:0007669"/>
    <property type="project" value="UniProtKB-KW"/>
</dbReference>
<comment type="similarity">
    <text evidence="6">Belongs to the binding-protein-dependent transport system permease family. CysTW subfamily.</text>
</comment>
<dbReference type="PANTHER" id="PTHR42727">
    <property type="entry name" value="PHOSPHATE TRANSPORT SYSTEM PERMEASE PROTEIN"/>
    <property type="match status" value="1"/>
</dbReference>
<evidence type="ECO:0000256" key="4">
    <source>
        <dbReference type="ARBA" id="ARBA00023136"/>
    </source>
</evidence>
<feature type="transmembrane region" description="Helical" evidence="5">
    <location>
        <begin position="375"/>
        <end position="400"/>
    </location>
</feature>
<gene>
    <name evidence="8" type="primary">pstC</name>
    <name evidence="8" type="ORF">H5P27_02855</name>
</gene>
<evidence type="ECO:0000256" key="1">
    <source>
        <dbReference type="ARBA" id="ARBA00004651"/>
    </source>
</evidence>
<keyword evidence="2 5" id="KW-0812">Transmembrane</keyword>
<evidence type="ECO:0000259" key="7">
    <source>
        <dbReference type="PROSITE" id="PS50928"/>
    </source>
</evidence>
<feature type="transmembrane region" description="Helical" evidence="5">
    <location>
        <begin position="283"/>
        <end position="315"/>
    </location>
</feature>
<dbReference type="PROSITE" id="PS50928">
    <property type="entry name" value="ABC_TM1"/>
    <property type="match status" value="1"/>
</dbReference>
<feature type="domain" description="ABC transmembrane type-1" evidence="7">
    <location>
        <begin position="290"/>
        <end position="518"/>
    </location>
</feature>
<name>A0A7X1B3H5_9BACT</name>
<dbReference type="Gene3D" id="1.10.3720.10">
    <property type="entry name" value="MetI-like"/>
    <property type="match status" value="1"/>
</dbReference>
<protein>
    <recommendedName>
        <fullName evidence="6">Phosphate transport system permease protein</fullName>
    </recommendedName>
</protein>
<feature type="transmembrane region" description="Helical" evidence="5">
    <location>
        <begin position="495"/>
        <end position="518"/>
    </location>
</feature>
<keyword evidence="3 5" id="KW-1133">Transmembrane helix</keyword>
<comment type="subcellular location">
    <subcellularLocation>
        <location evidence="1 5">Cell membrane</location>
        <topology evidence="1 5">Multi-pass membrane protein</topology>
    </subcellularLocation>
</comment>
<dbReference type="SUPFAM" id="SSF161098">
    <property type="entry name" value="MetI-like"/>
    <property type="match status" value="1"/>
</dbReference>
<keyword evidence="9" id="KW-1185">Reference proteome</keyword>
<dbReference type="Pfam" id="PF00528">
    <property type="entry name" value="BPD_transp_1"/>
    <property type="match status" value="1"/>
</dbReference>
<dbReference type="GO" id="GO:0005315">
    <property type="term" value="F:phosphate transmembrane transporter activity"/>
    <property type="evidence" value="ECO:0007669"/>
    <property type="project" value="InterPro"/>
</dbReference>
<dbReference type="InterPro" id="IPR035906">
    <property type="entry name" value="MetI-like_sf"/>
</dbReference>
<feature type="transmembrane region" description="Helical" evidence="5">
    <location>
        <begin position="421"/>
        <end position="442"/>
    </location>
</feature>
<comment type="caution">
    <text evidence="8">The sequence shown here is derived from an EMBL/GenBank/DDBJ whole genome shotgun (WGS) entry which is preliminary data.</text>
</comment>
<keyword evidence="6" id="KW-0592">Phosphate transport</keyword>
<keyword evidence="5" id="KW-0813">Transport</keyword>